<comment type="subcellular location">
    <subcellularLocation>
        <location evidence="1">Membrane</location>
        <topology evidence="1">Multi-pass membrane protein</topology>
    </subcellularLocation>
</comment>
<dbReference type="GO" id="GO:0016020">
    <property type="term" value="C:membrane"/>
    <property type="evidence" value="ECO:0007669"/>
    <property type="project" value="UniProtKB-SubCell"/>
</dbReference>
<dbReference type="InterPro" id="IPR044746">
    <property type="entry name" value="ABCC_6TM_D1"/>
</dbReference>
<evidence type="ECO:0000259" key="12">
    <source>
        <dbReference type="PROSITE" id="PS50893"/>
    </source>
</evidence>
<feature type="region of interest" description="Disordered" evidence="10">
    <location>
        <begin position="727"/>
        <end position="746"/>
    </location>
</feature>
<dbReference type="CDD" id="cd18580">
    <property type="entry name" value="ABC_6TM_ABCC_D2"/>
    <property type="match status" value="1"/>
</dbReference>
<feature type="transmembrane region" description="Helical" evidence="11">
    <location>
        <begin position="792"/>
        <end position="816"/>
    </location>
</feature>
<keyword evidence="6" id="KW-0547">Nucleotide-binding</keyword>
<dbReference type="SMART" id="SM00382">
    <property type="entry name" value="AAA"/>
    <property type="match status" value="2"/>
</dbReference>
<dbReference type="InterPro" id="IPR027417">
    <property type="entry name" value="P-loop_NTPase"/>
</dbReference>
<keyword evidence="15" id="KW-1185">Reference proteome</keyword>
<feature type="domain" description="ABC transporter" evidence="12">
    <location>
        <begin position="1110"/>
        <end position="1344"/>
    </location>
</feature>
<feature type="transmembrane region" description="Helical" evidence="11">
    <location>
        <begin position="1020"/>
        <end position="1040"/>
    </location>
</feature>
<feature type="transmembrane region" description="Helical" evidence="11">
    <location>
        <begin position="354"/>
        <end position="374"/>
    </location>
</feature>
<dbReference type="InterPro" id="IPR050173">
    <property type="entry name" value="ABC_transporter_C-like"/>
</dbReference>
<keyword evidence="4 11" id="KW-0812">Transmembrane</keyword>
<evidence type="ECO:0000256" key="2">
    <source>
        <dbReference type="ARBA" id="ARBA00009726"/>
    </source>
</evidence>
<dbReference type="FunFam" id="3.40.50.300:FF:000610">
    <property type="entry name" value="Multidrug resistance-associated ABC transporter"/>
    <property type="match status" value="1"/>
</dbReference>
<comment type="similarity">
    <text evidence="2">Belongs to the ABC transporter superfamily. ABCC family. Conjugate transporter (TC 3.A.1.208) subfamily.</text>
</comment>
<dbReference type="InterPro" id="IPR003593">
    <property type="entry name" value="AAA+_ATPase"/>
</dbReference>
<reference evidence="14" key="1">
    <citation type="submission" date="2023-07" db="EMBL/GenBank/DDBJ databases">
        <authorList>
            <consortium name="AG Swart"/>
            <person name="Singh M."/>
            <person name="Singh A."/>
            <person name="Seah K."/>
            <person name="Emmerich C."/>
        </authorList>
    </citation>
    <scope>NUCLEOTIDE SEQUENCE</scope>
    <source>
        <strain evidence="14">DP1</strain>
    </source>
</reference>
<evidence type="ECO:0000256" key="3">
    <source>
        <dbReference type="ARBA" id="ARBA00022448"/>
    </source>
</evidence>
<keyword evidence="7" id="KW-0067">ATP-binding</keyword>
<dbReference type="PROSITE" id="PS50929">
    <property type="entry name" value="ABC_TM1F"/>
    <property type="match status" value="2"/>
</dbReference>
<evidence type="ECO:0000256" key="5">
    <source>
        <dbReference type="ARBA" id="ARBA00022737"/>
    </source>
</evidence>
<feature type="transmembrane region" description="Helical" evidence="11">
    <location>
        <begin position="125"/>
        <end position="153"/>
    </location>
</feature>
<dbReference type="PROSITE" id="PS00211">
    <property type="entry name" value="ABC_TRANSPORTER_1"/>
    <property type="match status" value="2"/>
</dbReference>
<comment type="caution">
    <text evidence="14">The sequence shown here is derived from an EMBL/GenBank/DDBJ whole genome shotgun (WGS) entry which is preliminary data.</text>
</comment>
<feature type="domain" description="ABC transmembrane type-1" evidence="13">
    <location>
        <begin position="796"/>
        <end position="1075"/>
    </location>
</feature>
<dbReference type="GO" id="GO:0140359">
    <property type="term" value="F:ABC-type transporter activity"/>
    <property type="evidence" value="ECO:0007669"/>
    <property type="project" value="InterPro"/>
</dbReference>
<feature type="transmembrane region" description="Helical" evidence="11">
    <location>
        <begin position="836"/>
        <end position="857"/>
    </location>
</feature>
<dbReference type="PROSITE" id="PS50893">
    <property type="entry name" value="ABC_TRANSPORTER_2"/>
    <property type="match status" value="2"/>
</dbReference>
<accession>A0AAD1X6L9</accession>
<dbReference type="InterPro" id="IPR036640">
    <property type="entry name" value="ABC1_TM_sf"/>
</dbReference>
<dbReference type="GO" id="GO:0016887">
    <property type="term" value="F:ATP hydrolysis activity"/>
    <property type="evidence" value="ECO:0007669"/>
    <property type="project" value="InterPro"/>
</dbReference>
<dbReference type="Pfam" id="PF00005">
    <property type="entry name" value="ABC_tran"/>
    <property type="match status" value="2"/>
</dbReference>
<feature type="domain" description="ABC transmembrane type-1" evidence="13">
    <location>
        <begin position="127"/>
        <end position="409"/>
    </location>
</feature>
<feature type="transmembrane region" description="Helical" evidence="11">
    <location>
        <begin position="254"/>
        <end position="287"/>
    </location>
</feature>
<evidence type="ECO:0000256" key="6">
    <source>
        <dbReference type="ARBA" id="ARBA00022741"/>
    </source>
</evidence>
<evidence type="ECO:0000256" key="9">
    <source>
        <dbReference type="ARBA" id="ARBA00023136"/>
    </source>
</evidence>
<keyword evidence="3" id="KW-0813">Transport</keyword>
<evidence type="ECO:0000259" key="13">
    <source>
        <dbReference type="PROSITE" id="PS50929"/>
    </source>
</evidence>
<dbReference type="FunFam" id="1.20.1560.10:FF:000013">
    <property type="entry name" value="ABC transporter C family member 2"/>
    <property type="match status" value="1"/>
</dbReference>
<gene>
    <name evidence="14" type="ORF">ECRASSUSDP1_LOCUS918</name>
</gene>
<evidence type="ECO:0000313" key="15">
    <source>
        <dbReference type="Proteomes" id="UP001295684"/>
    </source>
</evidence>
<feature type="transmembrane region" description="Helical" evidence="11">
    <location>
        <begin position="932"/>
        <end position="953"/>
    </location>
</feature>
<evidence type="ECO:0000256" key="7">
    <source>
        <dbReference type="ARBA" id="ARBA00022840"/>
    </source>
</evidence>
<dbReference type="Pfam" id="PF00664">
    <property type="entry name" value="ABC_membrane"/>
    <property type="match status" value="2"/>
</dbReference>
<dbReference type="GO" id="GO:0005524">
    <property type="term" value="F:ATP binding"/>
    <property type="evidence" value="ECO:0007669"/>
    <property type="project" value="UniProtKB-KW"/>
</dbReference>
<keyword evidence="9 11" id="KW-0472">Membrane</keyword>
<dbReference type="Gene3D" id="3.40.50.300">
    <property type="entry name" value="P-loop containing nucleotide triphosphate hydrolases"/>
    <property type="match status" value="2"/>
</dbReference>
<dbReference type="InterPro" id="IPR003439">
    <property type="entry name" value="ABC_transporter-like_ATP-bd"/>
</dbReference>
<proteinExistence type="inferred from homology"/>
<dbReference type="EMBL" id="CAMPGE010000863">
    <property type="protein sequence ID" value="CAI2359626.1"/>
    <property type="molecule type" value="Genomic_DNA"/>
</dbReference>
<keyword evidence="8 11" id="KW-1133">Transmembrane helix</keyword>
<dbReference type="CDD" id="cd03250">
    <property type="entry name" value="ABCC_MRP_domain1"/>
    <property type="match status" value="1"/>
</dbReference>
<dbReference type="CDD" id="cd03244">
    <property type="entry name" value="ABCC_MRP_domain2"/>
    <property type="match status" value="1"/>
</dbReference>
<evidence type="ECO:0000256" key="4">
    <source>
        <dbReference type="ARBA" id="ARBA00022692"/>
    </source>
</evidence>
<feature type="transmembrane region" description="Helical" evidence="11">
    <location>
        <begin position="1046"/>
        <end position="1068"/>
    </location>
</feature>
<dbReference type="SUPFAM" id="SSF52540">
    <property type="entry name" value="P-loop containing nucleoside triphosphate hydrolases"/>
    <property type="match status" value="2"/>
</dbReference>
<evidence type="ECO:0000256" key="11">
    <source>
        <dbReference type="SAM" id="Phobius"/>
    </source>
</evidence>
<dbReference type="InterPro" id="IPR044726">
    <property type="entry name" value="ABCC_6TM_D2"/>
</dbReference>
<dbReference type="InterPro" id="IPR011527">
    <property type="entry name" value="ABC1_TM_dom"/>
</dbReference>
<dbReference type="SUPFAM" id="SSF90123">
    <property type="entry name" value="ABC transporter transmembrane region"/>
    <property type="match status" value="2"/>
</dbReference>
<protein>
    <submittedName>
        <fullName evidence="14">Uncharacterized protein</fullName>
    </submittedName>
</protein>
<sequence>MDENEATNPSIPLIDEESFEEEQLNRTRNSFKQVIQGEDKDRFVIYEEHPYQTASLLSKVLFNWTSTAIKFGQKNRFGPHTLGNPYEEVRAEAQKNKLLLAWNHYKGLTKHAIMKAIWHCYRVDFTLVIFLQFICAILQISQPILVMEILIFIEAPIGKDGTVGVGITLVVLYFLVDLSQLLITMQVNFLQSILGIKCSNGVTSIIYDKILKISSATNKKYSEGEIINFIEVDVSKIEQIAWQLPMVSKYPIQLLFSVGFLFYFFGVAFFVAIGIGVLASLANFIIAKLRATLQARLMKIKDKRMRGTTETVNSIKVIKLYSWQDIFIDKIFGIRDQEIKLLKLEAILDAIDCFIVWMTGPMLILSTFLTFFLMGNKISLASSFAAIQVFVHLDLPVKWLPEAVRSFLEFIISMNRIQNFLYCHEVNEDILKLNDAQLQSDGKDIQITNSNFMKLPSITHRNLKGGRGVSKYFNRFSGEGETKTLSECIFLKNLDLEIFKGEFICIIGEVGSGKSSLLDAIVGDMIYVDNATLHEFGNRVLNEKNSEVVCERSKQHKHIVKLGGHISLVQQTPWIQNMTIRDNILFGLPLDEERYNRTIQICQLVSDLDVLSGGDLTEIGEKGINLSGGQKARISLARAVYTNSDIILMDDPISALDSHVRHKVFEEVFCGELQNKTRVLVTHAVDFIKKADRVAIMEKGKIKYIGTYEEVKHSEEIQHIIQSISETAVSSADKEESKEDDDDKGLIEEDSEINRKTFLSKQGTNITEDENEEILEVPWSLYIRFFTWDKNWIIYAIVLPLFLAYAYCATFVPFFYGKWIERYNEDSEISWGLFTLALMHPIGYAVIIGIIVILIMFSSLKRSKKLHNEMFESVIKAPINLYFDKTQSGKILNRFSNDINIVDSELPRKVIWTIECYISAIFSMFVSVINTLWALILIPIVVTCCVFITRHFIRAYRELTRLQNVLGSPLISHFSETLNGASTIRAFKKKDDFIQRNMEILDKKMGICFWREGVMGWFQVRIMIVCSSIFLFTGLFSVIFKSDANSLLLGMLFMNCVWMSFQACWASISLAELESNMVSYERTLKMLYLPQEDSKPYEALFDTWPQHGKIQFKNFHLRYRPDTELVLTDLNFTIPAKHKVGVVGRTGAGKSTICLALCRIVEADSGCIEIDGRDISELSLQNLRNEIAIIPQDPTLFEGTLRYNLDPQDTRSGTELLEVLKLASLDDLVARDDKGLDQQIEDKGVNLSSGERQLICICRAILRKSKIVLMDEATANIDIKTEQAIQKLIHDKFKDATVITIAHRLNTIIQSDKVLVLDKGQVAEYDNPQTLLEDSSSMFYSLAKRLDSKANESKNL</sequence>
<organism evidence="14 15">
    <name type="scientific">Euplotes crassus</name>
    <dbReference type="NCBI Taxonomy" id="5936"/>
    <lineage>
        <taxon>Eukaryota</taxon>
        <taxon>Sar</taxon>
        <taxon>Alveolata</taxon>
        <taxon>Ciliophora</taxon>
        <taxon>Intramacronucleata</taxon>
        <taxon>Spirotrichea</taxon>
        <taxon>Hypotrichia</taxon>
        <taxon>Euplotida</taxon>
        <taxon>Euplotidae</taxon>
        <taxon>Moneuplotes</taxon>
    </lineage>
</organism>
<dbReference type="InterPro" id="IPR017871">
    <property type="entry name" value="ABC_transporter-like_CS"/>
</dbReference>
<evidence type="ECO:0000313" key="14">
    <source>
        <dbReference type="EMBL" id="CAI2359626.1"/>
    </source>
</evidence>
<evidence type="ECO:0000256" key="10">
    <source>
        <dbReference type="SAM" id="MobiDB-lite"/>
    </source>
</evidence>
<dbReference type="CDD" id="cd18579">
    <property type="entry name" value="ABC_6TM_ABCC_D1"/>
    <property type="match status" value="1"/>
</dbReference>
<feature type="transmembrane region" description="Helical" evidence="11">
    <location>
        <begin position="165"/>
        <end position="183"/>
    </location>
</feature>
<dbReference type="Gene3D" id="1.20.1560.10">
    <property type="entry name" value="ABC transporter type 1, transmembrane domain"/>
    <property type="match status" value="2"/>
</dbReference>
<evidence type="ECO:0000256" key="1">
    <source>
        <dbReference type="ARBA" id="ARBA00004141"/>
    </source>
</evidence>
<evidence type="ECO:0000256" key="8">
    <source>
        <dbReference type="ARBA" id="ARBA00022989"/>
    </source>
</evidence>
<dbReference type="Proteomes" id="UP001295684">
    <property type="component" value="Unassembled WGS sequence"/>
</dbReference>
<feature type="domain" description="ABC transporter" evidence="12">
    <location>
        <begin position="476"/>
        <end position="724"/>
    </location>
</feature>
<keyword evidence="5" id="KW-0677">Repeat</keyword>
<dbReference type="PANTHER" id="PTHR24223">
    <property type="entry name" value="ATP-BINDING CASSETTE SUB-FAMILY C"/>
    <property type="match status" value="1"/>
</dbReference>
<name>A0AAD1X6L9_EUPCR</name>